<organism evidence="2 3">
    <name type="scientific">Rhodonellum ikkaensis</name>
    <dbReference type="NCBI Taxonomy" id="336829"/>
    <lineage>
        <taxon>Bacteria</taxon>
        <taxon>Pseudomonadati</taxon>
        <taxon>Bacteroidota</taxon>
        <taxon>Cytophagia</taxon>
        <taxon>Cytophagales</taxon>
        <taxon>Cytophagaceae</taxon>
        <taxon>Rhodonellum</taxon>
    </lineage>
</organism>
<reference evidence="2 3" key="1">
    <citation type="submission" date="2016-10" db="EMBL/GenBank/DDBJ databases">
        <authorList>
            <person name="Varghese N."/>
            <person name="Submissions S."/>
        </authorList>
    </citation>
    <scope>NUCLEOTIDE SEQUENCE [LARGE SCALE GENOMIC DNA]</scope>
    <source>
        <strain evidence="2 3">DSM 17997</strain>
    </source>
</reference>
<keyword evidence="1" id="KW-0812">Transmembrane</keyword>
<evidence type="ECO:0000313" key="2">
    <source>
        <dbReference type="EMBL" id="SDZ24802.1"/>
    </source>
</evidence>
<name>A0A1H3RG41_9BACT</name>
<comment type="caution">
    <text evidence="2">The sequence shown here is derived from an EMBL/GenBank/DDBJ whole genome shotgun (WGS) entry which is preliminary data.</text>
</comment>
<evidence type="ECO:0000256" key="1">
    <source>
        <dbReference type="SAM" id="Phobius"/>
    </source>
</evidence>
<accession>A0A1H3RG41</accession>
<dbReference type="EMBL" id="FNQC01000008">
    <property type="protein sequence ID" value="SDZ24802.1"/>
    <property type="molecule type" value="Genomic_DNA"/>
</dbReference>
<protein>
    <submittedName>
        <fullName evidence="2">Uncharacterized protein</fullName>
    </submittedName>
</protein>
<gene>
    <name evidence="2" type="ORF">SAMN05444412_108105</name>
</gene>
<proteinExistence type="predicted"/>
<dbReference type="Proteomes" id="UP000199663">
    <property type="component" value="Unassembled WGS sequence"/>
</dbReference>
<keyword evidence="3" id="KW-1185">Reference proteome</keyword>
<evidence type="ECO:0000313" key="3">
    <source>
        <dbReference type="Proteomes" id="UP000199663"/>
    </source>
</evidence>
<keyword evidence="1" id="KW-0472">Membrane</keyword>
<keyword evidence="1" id="KW-1133">Transmembrane helix</keyword>
<sequence length="275" mass="32289">MKISFILLQFIYLFFLSNNINGQILRSDQQNNILSVKLKEYEFEEHEKFQEELNIKVKKYFIDQSKKFIDEETGFFGIWGETIYFFESSIKKESRWKSRIEKYFRTTAFQTYVQNEINNYTETINKQRLEIIENATGIQSNQNGLEIQLKSLSSIELNSEIVIQTVSKIQEMVVHEVVPEIIDLVLGPLFLFPLLSSLIGLFIPSVNGILGKIKIICLVVLIIYPLVQSIRFSNNLEKYLINSLYSFDEKQFYILPDLNENSNVFFEKVNNNLKK</sequence>
<dbReference type="RefSeq" id="WP_019598178.1">
    <property type="nucleotide sequence ID" value="NZ_FNQC01000008.1"/>
</dbReference>
<feature type="transmembrane region" description="Helical" evidence="1">
    <location>
        <begin position="215"/>
        <end position="233"/>
    </location>
</feature>
<feature type="transmembrane region" description="Helical" evidence="1">
    <location>
        <begin position="184"/>
        <end position="203"/>
    </location>
</feature>